<dbReference type="EMBL" id="CP002408">
    <property type="protein sequence ID" value="AFU59810.1"/>
    <property type="molecule type" value="Genomic_DNA"/>
</dbReference>
<keyword evidence="6" id="KW-0346">Stress response</keyword>
<dbReference type="GO" id="GO:0003700">
    <property type="term" value="F:DNA-binding transcription factor activity"/>
    <property type="evidence" value="ECO:0007669"/>
    <property type="project" value="InterPro"/>
</dbReference>
<keyword evidence="7" id="KW-1185">Reference proteome</keyword>
<keyword evidence="4" id="KW-0175">Coiled coil</keyword>
<dbReference type="HOGENOM" id="CLU_090889_1_0_2"/>
<dbReference type="InterPro" id="IPR001845">
    <property type="entry name" value="HTH_ArsR_DNA-bd_dom"/>
</dbReference>
<evidence type="ECO:0000313" key="6">
    <source>
        <dbReference type="EMBL" id="AFU59810.1"/>
    </source>
</evidence>
<dbReference type="SUPFAM" id="SSF46785">
    <property type="entry name" value="Winged helix' DNA-binding domain"/>
    <property type="match status" value="1"/>
</dbReference>
<evidence type="ECO:0000256" key="1">
    <source>
        <dbReference type="ARBA" id="ARBA00023015"/>
    </source>
</evidence>
<gene>
    <name evidence="6" type="ordered locus">Ngar_c28910</name>
</gene>
<keyword evidence="2" id="KW-0238">DNA-binding</keyword>
<organism evidence="6 7">
    <name type="scientific">Nitrososphaera gargensis (strain Ga9.2)</name>
    <dbReference type="NCBI Taxonomy" id="1237085"/>
    <lineage>
        <taxon>Archaea</taxon>
        <taxon>Nitrososphaerota</taxon>
        <taxon>Nitrososphaeria</taxon>
        <taxon>Nitrososphaerales</taxon>
        <taxon>Nitrososphaeraceae</taxon>
        <taxon>Nitrososphaera</taxon>
    </lineage>
</organism>
<dbReference type="CDD" id="cd00090">
    <property type="entry name" value="HTH_ARSR"/>
    <property type="match status" value="1"/>
</dbReference>
<dbReference type="InterPro" id="IPR051081">
    <property type="entry name" value="HTH_MetalResp_TranReg"/>
</dbReference>
<dbReference type="InterPro" id="IPR036390">
    <property type="entry name" value="WH_DNA-bd_sf"/>
</dbReference>
<proteinExistence type="predicted"/>
<evidence type="ECO:0000256" key="3">
    <source>
        <dbReference type="ARBA" id="ARBA00023163"/>
    </source>
</evidence>
<dbReference type="KEGG" id="nga:Ngar_c28910"/>
<name>K0IIQ0_NITGG</name>
<dbReference type="STRING" id="1237085.Ngar_c28910"/>
<dbReference type="Pfam" id="PF12840">
    <property type="entry name" value="HTH_20"/>
    <property type="match status" value="1"/>
</dbReference>
<dbReference type="InParanoid" id="K0IIQ0"/>
<dbReference type="Gene3D" id="1.10.10.10">
    <property type="entry name" value="Winged helix-like DNA-binding domain superfamily/Winged helix DNA-binding domain"/>
    <property type="match status" value="1"/>
</dbReference>
<dbReference type="GO" id="GO:0003677">
    <property type="term" value="F:DNA binding"/>
    <property type="evidence" value="ECO:0007669"/>
    <property type="project" value="UniProtKB-KW"/>
</dbReference>
<evidence type="ECO:0000256" key="2">
    <source>
        <dbReference type="ARBA" id="ARBA00023125"/>
    </source>
</evidence>
<feature type="domain" description="HTH arsR-type" evidence="5">
    <location>
        <begin position="5"/>
        <end position="90"/>
    </location>
</feature>
<dbReference type="BioCyc" id="CNIT1237085:G1324-2891-MONOMER"/>
<dbReference type="RefSeq" id="WP_015020344.1">
    <property type="nucleotide sequence ID" value="NC_018719.1"/>
</dbReference>
<dbReference type="PANTHER" id="PTHR33154:SF33">
    <property type="entry name" value="TRANSCRIPTIONAL REPRESSOR SDPR"/>
    <property type="match status" value="1"/>
</dbReference>
<evidence type="ECO:0000259" key="5">
    <source>
        <dbReference type="SMART" id="SM00418"/>
    </source>
</evidence>
<dbReference type="AlphaFoldDB" id="K0IIQ0"/>
<sequence length="216" mass="24715">MDSGVILDILGNDTRRRILQLLSEEPMYFNQLAKEIGVGQQAILRHLVALEQGGIIETYSKKSDLGAPDRKYYKLNSSFMLRISLSEDDFTIENQAISETRQKRYESTPKSAGEALSHLQTSLLDVEKEISSIEDRLRDLYALRQQILHRLHQVGRDNFDSSERRVLYRIIEESPKSVAELSDLVDEKESSLRAMLASIANKIDEKSARLLFEDLD</sequence>
<feature type="coiled-coil region" evidence="4">
    <location>
        <begin position="116"/>
        <end position="143"/>
    </location>
</feature>
<dbReference type="PANTHER" id="PTHR33154">
    <property type="entry name" value="TRANSCRIPTIONAL REGULATOR, ARSR FAMILY"/>
    <property type="match status" value="1"/>
</dbReference>
<evidence type="ECO:0000313" key="7">
    <source>
        <dbReference type="Proteomes" id="UP000008037"/>
    </source>
</evidence>
<protein>
    <submittedName>
        <fullName evidence="6">Putative archaeal heat shock regulator, ArsR family</fullName>
    </submittedName>
</protein>
<evidence type="ECO:0000256" key="4">
    <source>
        <dbReference type="SAM" id="Coils"/>
    </source>
</evidence>
<dbReference type="InterPro" id="IPR036388">
    <property type="entry name" value="WH-like_DNA-bd_sf"/>
</dbReference>
<dbReference type="GeneID" id="13794910"/>
<dbReference type="Proteomes" id="UP000008037">
    <property type="component" value="Chromosome"/>
</dbReference>
<dbReference type="SMART" id="SM00418">
    <property type="entry name" value="HTH_ARSR"/>
    <property type="match status" value="1"/>
</dbReference>
<dbReference type="InterPro" id="IPR011991">
    <property type="entry name" value="ArsR-like_HTH"/>
</dbReference>
<accession>K0IIQ0</accession>
<keyword evidence="3" id="KW-0804">Transcription</keyword>
<keyword evidence="1" id="KW-0805">Transcription regulation</keyword>
<reference evidence="6 7" key="1">
    <citation type="journal article" date="2012" name="Environ. Microbiol.">
        <title>The genome of the ammonia-oxidizing Candidatus Nitrososphaera gargensis: insights into metabolic versatility and environmental adaptations.</title>
        <authorList>
            <person name="Spang A."/>
            <person name="Poehlein A."/>
            <person name="Offre P."/>
            <person name="Zumbragel S."/>
            <person name="Haider S."/>
            <person name="Rychlik N."/>
            <person name="Nowka B."/>
            <person name="Schmeisser C."/>
            <person name="Lebedeva E.V."/>
            <person name="Rattei T."/>
            <person name="Bohm C."/>
            <person name="Schmid M."/>
            <person name="Galushko A."/>
            <person name="Hatzenpichler R."/>
            <person name="Weinmaier T."/>
            <person name="Daniel R."/>
            <person name="Schleper C."/>
            <person name="Spieck E."/>
            <person name="Streit W."/>
            <person name="Wagner M."/>
        </authorList>
    </citation>
    <scope>NUCLEOTIDE SEQUENCE [LARGE SCALE GENOMIC DNA]</scope>
    <source>
        <strain evidence="7">Ga9.2</strain>
    </source>
</reference>